<dbReference type="EMBL" id="CAJVQB010000440">
    <property type="protein sequence ID" value="CAG8489188.1"/>
    <property type="molecule type" value="Genomic_DNA"/>
</dbReference>
<name>A0ABM8VZX2_GIGMA</name>
<proteinExistence type="predicted"/>
<accession>A0ABM8VZX2</accession>
<gene>
    <name evidence="1" type="ORF">GMARGA_LOCUS1635</name>
</gene>
<organism evidence="1 2">
    <name type="scientific">Gigaspora margarita</name>
    <dbReference type="NCBI Taxonomy" id="4874"/>
    <lineage>
        <taxon>Eukaryota</taxon>
        <taxon>Fungi</taxon>
        <taxon>Fungi incertae sedis</taxon>
        <taxon>Mucoromycota</taxon>
        <taxon>Glomeromycotina</taxon>
        <taxon>Glomeromycetes</taxon>
        <taxon>Diversisporales</taxon>
        <taxon>Gigasporaceae</taxon>
        <taxon>Gigaspora</taxon>
    </lineage>
</organism>
<keyword evidence="2" id="KW-1185">Reference proteome</keyword>
<evidence type="ECO:0000313" key="2">
    <source>
        <dbReference type="Proteomes" id="UP000789901"/>
    </source>
</evidence>
<comment type="caution">
    <text evidence="1">The sequence shown here is derived from an EMBL/GenBank/DDBJ whole genome shotgun (WGS) entry which is preliminary data.</text>
</comment>
<evidence type="ECO:0000313" key="1">
    <source>
        <dbReference type="EMBL" id="CAG8489188.1"/>
    </source>
</evidence>
<dbReference type="Proteomes" id="UP000789901">
    <property type="component" value="Unassembled WGS sequence"/>
</dbReference>
<protein>
    <submittedName>
        <fullName evidence="1">25895_t:CDS:1</fullName>
    </submittedName>
</protein>
<sequence length="173" mass="19936">MFAPKIEQNETVDSYMDLIYSSLIQDNILESAEDDDSSSTKSVQLYIFLWINYGNTKRNVFNCNNFRPSNEKFLFANSFDRVQQRTQAESLLRNLYTQLKQDSAIGKNVEEHAANLNNINTEGIFAKIWGNNQIQEDEVTSPPFHLLTYPVSSSLVLVYLVDLCCVSNKFWEI</sequence>
<reference evidence="1 2" key="1">
    <citation type="submission" date="2021-06" db="EMBL/GenBank/DDBJ databases">
        <authorList>
            <person name="Kallberg Y."/>
            <person name="Tangrot J."/>
            <person name="Rosling A."/>
        </authorList>
    </citation>
    <scope>NUCLEOTIDE SEQUENCE [LARGE SCALE GENOMIC DNA]</scope>
    <source>
        <strain evidence="1 2">120-4 pot B 10/14</strain>
    </source>
</reference>